<dbReference type="SUPFAM" id="SSF63446">
    <property type="entry name" value="Type I dockerin domain"/>
    <property type="match status" value="1"/>
</dbReference>
<dbReference type="AlphaFoldDB" id="A0A0G1FRR2"/>
<organism evidence="2 3">
    <name type="scientific">Candidatus Gottesmanbacteria bacterium GW2011_GWA2_43_14</name>
    <dbReference type="NCBI Taxonomy" id="1618443"/>
    <lineage>
        <taxon>Bacteria</taxon>
        <taxon>Candidatus Gottesmaniibacteriota</taxon>
    </lineage>
</organism>
<dbReference type="Pfam" id="PF00404">
    <property type="entry name" value="Dockerin_1"/>
    <property type="match status" value="1"/>
</dbReference>
<gene>
    <name evidence="2" type="ORF">UV73_C0006G0060</name>
</gene>
<dbReference type="InterPro" id="IPR018247">
    <property type="entry name" value="EF_Hand_1_Ca_BS"/>
</dbReference>
<evidence type="ECO:0000313" key="2">
    <source>
        <dbReference type="EMBL" id="KKS97706.1"/>
    </source>
</evidence>
<dbReference type="GO" id="GO:0000272">
    <property type="term" value="P:polysaccharide catabolic process"/>
    <property type="evidence" value="ECO:0007669"/>
    <property type="project" value="InterPro"/>
</dbReference>
<dbReference type="CDD" id="cd14256">
    <property type="entry name" value="Dockerin_I"/>
    <property type="match status" value="1"/>
</dbReference>
<dbReference type="InterPro" id="IPR002105">
    <property type="entry name" value="Dockerin_1_rpt"/>
</dbReference>
<dbReference type="GO" id="GO:0004553">
    <property type="term" value="F:hydrolase activity, hydrolyzing O-glycosyl compounds"/>
    <property type="evidence" value="ECO:0007669"/>
    <property type="project" value="InterPro"/>
</dbReference>
<evidence type="ECO:0000256" key="1">
    <source>
        <dbReference type="SAM" id="SignalP"/>
    </source>
</evidence>
<feature type="signal peptide" evidence="1">
    <location>
        <begin position="1"/>
        <end position="25"/>
    </location>
</feature>
<proteinExistence type="predicted"/>
<dbReference type="STRING" id="1618443.UV73_C0006G0060"/>
<keyword evidence="1" id="KW-0732">Signal</keyword>
<protein>
    <recommendedName>
        <fullName evidence="4">Dockerin domain-containing protein</fullName>
    </recommendedName>
</protein>
<dbReference type="Proteomes" id="UP000034894">
    <property type="component" value="Unassembled WGS sequence"/>
</dbReference>
<sequence length="439" mass="46367">MAFLRIIFISSILFFLVGTQPASLAGINGDANGDGFVDGLDYVVWLNHYNQSATGSGNGDFNNSGKVDGLDYVIWLNNYNQTVSTPTPIMPQPSQPVSTGKTKIAAGTYPDIAADSLGNAHIVYESGGKLIYRKFTLATNSLGPEEDTGISQNASYRNDPSVAIDSQNRPHVIGGTGTGGGKYAFWNGSIWQQIGSFNRDTAIDLDKNDNVYVIQRGGTSGGYIGLFKKPAGATVFTPLSDPDTANGLPKGENDHVYGDIALNLLDNSLHIVYRHGPGSAQFSYRGSANGTSWIGGGVSNDDTEAPSITVTSQGVTAAVSGNGTVFSKNSLTGSWTNLGRAITAGSRKLPSISADKSGDLFISCWGGKYNIKPSSGSFGSEKSMASLSGKPLGFMRVAGAENFAYAVWEEGDNVHAENDNQYKNFDIVFAKITPTGNIQ</sequence>
<dbReference type="EMBL" id="LCFP01000006">
    <property type="protein sequence ID" value="KKS97706.1"/>
    <property type="molecule type" value="Genomic_DNA"/>
</dbReference>
<reference evidence="2 3" key="1">
    <citation type="journal article" date="2015" name="Nature">
        <title>rRNA introns, odd ribosomes, and small enigmatic genomes across a large radiation of phyla.</title>
        <authorList>
            <person name="Brown C.T."/>
            <person name="Hug L.A."/>
            <person name="Thomas B.C."/>
            <person name="Sharon I."/>
            <person name="Castelle C.J."/>
            <person name="Singh A."/>
            <person name="Wilkins M.J."/>
            <person name="Williams K.H."/>
            <person name="Banfield J.F."/>
        </authorList>
    </citation>
    <scope>NUCLEOTIDE SEQUENCE [LARGE SCALE GENOMIC DNA]</scope>
</reference>
<comment type="caution">
    <text evidence="2">The sequence shown here is derived from an EMBL/GenBank/DDBJ whole genome shotgun (WGS) entry which is preliminary data.</text>
</comment>
<dbReference type="PROSITE" id="PS00018">
    <property type="entry name" value="EF_HAND_1"/>
    <property type="match status" value="2"/>
</dbReference>
<name>A0A0G1FRR2_9BACT</name>
<feature type="chain" id="PRO_5002537085" description="Dockerin domain-containing protein" evidence="1">
    <location>
        <begin position="26"/>
        <end position="439"/>
    </location>
</feature>
<evidence type="ECO:0008006" key="4">
    <source>
        <dbReference type="Google" id="ProtNLM"/>
    </source>
</evidence>
<accession>A0A0G1FRR2</accession>
<evidence type="ECO:0000313" key="3">
    <source>
        <dbReference type="Proteomes" id="UP000034894"/>
    </source>
</evidence>
<dbReference type="InterPro" id="IPR036439">
    <property type="entry name" value="Dockerin_dom_sf"/>
</dbReference>
<dbReference type="Gene3D" id="1.10.1330.10">
    <property type="entry name" value="Dockerin domain"/>
    <property type="match status" value="1"/>
</dbReference>